<keyword evidence="10" id="KW-1185">Reference proteome</keyword>
<accession>A0A314YT08</accession>
<dbReference type="EC" id="3.2.1.2" evidence="3 8"/>
<evidence type="ECO:0000256" key="1">
    <source>
        <dbReference type="ARBA" id="ARBA00000546"/>
    </source>
</evidence>
<keyword evidence="6 8" id="KW-0326">Glycosidase</keyword>
<keyword evidence="5 8" id="KW-0119">Carbohydrate metabolism</keyword>
<sequence>MSLLGQFAMRKSSQHAVSGQRVRCKRRSSFAKCLNDHAGADGRREMLHALPNIAHSSNGSKVPVYVMLPLDTVGHGGHLNKPRAMNASLMALKNAGVEGVMVDAWWGLVEKDGPSKYNWEGYAELVQMVQKHGLKIQVVMSFHQCGGNVGDSCSIPLPPWVLEEVSKNPDLVYTDKSGRRNPEYISLGCDSLPVLGGRTPIQVYTDYMRSFHDRFRDYLGNVIVEIQVGMGPCGELRYPAYPESNGTWRFPGIGEFQCYDKYMRASLEASAEALEREIGEEVDPTMPASTISFLKTPDFSKEMELGTPSMDSFSWNGTLESYSDTEIEY</sequence>
<dbReference type="Gene3D" id="3.20.20.80">
    <property type="entry name" value="Glycosidases"/>
    <property type="match status" value="1"/>
</dbReference>
<evidence type="ECO:0000313" key="10">
    <source>
        <dbReference type="Proteomes" id="UP000250321"/>
    </source>
</evidence>
<dbReference type="Pfam" id="PF01373">
    <property type="entry name" value="Glyco_hydro_14"/>
    <property type="match status" value="1"/>
</dbReference>
<comment type="catalytic activity">
    <reaction evidence="1 8">
        <text>Hydrolysis of (1-&gt;4)-alpha-D-glucosidic linkages in polysaccharides so as to remove successive maltose units from the non-reducing ends of the chains.</text>
        <dbReference type="EC" id="3.2.1.2"/>
    </reaction>
</comment>
<evidence type="ECO:0000256" key="5">
    <source>
        <dbReference type="ARBA" id="ARBA00023277"/>
    </source>
</evidence>
<comment type="caution">
    <text evidence="9">The sequence shown here is derived from an EMBL/GenBank/DDBJ whole genome shotgun (WGS) entry which is preliminary data.</text>
</comment>
<dbReference type="InterPro" id="IPR018238">
    <property type="entry name" value="Glyco_hydro_14_CS"/>
</dbReference>
<dbReference type="AlphaFoldDB" id="A0A314YT08"/>
<dbReference type="OrthoDB" id="1660156at2759"/>
<dbReference type="EMBL" id="PJQY01000794">
    <property type="protein sequence ID" value="PQQ07888.1"/>
    <property type="molecule type" value="Genomic_DNA"/>
</dbReference>
<keyword evidence="4 8" id="KW-0378">Hydrolase</keyword>
<evidence type="ECO:0000256" key="2">
    <source>
        <dbReference type="ARBA" id="ARBA00005652"/>
    </source>
</evidence>
<evidence type="ECO:0000256" key="4">
    <source>
        <dbReference type="ARBA" id="ARBA00022801"/>
    </source>
</evidence>
<proteinExistence type="inferred from homology"/>
<dbReference type="GO" id="GO:0016161">
    <property type="term" value="F:beta-amylase activity"/>
    <property type="evidence" value="ECO:0007669"/>
    <property type="project" value="UniProtKB-EC"/>
</dbReference>
<evidence type="ECO:0000256" key="6">
    <source>
        <dbReference type="ARBA" id="ARBA00023295"/>
    </source>
</evidence>
<name>A0A314YT08_PRUYE</name>
<dbReference type="PANTHER" id="PTHR31352">
    <property type="entry name" value="BETA-AMYLASE 1, CHLOROPLASTIC"/>
    <property type="match status" value="1"/>
</dbReference>
<dbReference type="PRINTS" id="PR00750">
    <property type="entry name" value="BETAAMYLASE"/>
</dbReference>
<comment type="similarity">
    <text evidence="2 8">Belongs to the glycosyl hydrolase 14 family.</text>
</comment>
<keyword evidence="7 8" id="KW-0624">Polysaccharide degradation</keyword>
<protein>
    <recommendedName>
        <fullName evidence="3 8">Beta-amylase</fullName>
        <ecNumber evidence="3 8">3.2.1.2</ecNumber>
    </recommendedName>
</protein>
<organism evidence="9 10">
    <name type="scientific">Prunus yedoensis var. nudiflora</name>
    <dbReference type="NCBI Taxonomy" id="2094558"/>
    <lineage>
        <taxon>Eukaryota</taxon>
        <taxon>Viridiplantae</taxon>
        <taxon>Streptophyta</taxon>
        <taxon>Embryophyta</taxon>
        <taxon>Tracheophyta</taxon>
        <taxon>Spermatophyta</taxon>
        <taxon>Magnoliopsida</taxon>
        <taxon>eudicotyledons</taxon>
        <taxon>Gunneridae</taxon>
        <taxon>Pentapetalae</taxon>
        <taxon>rosids</taxon>
        <taxon>fabids</taxon>
        <taxon>Rosales</taxon>
        <taxon>Rosaceae</taxon>
        <taxon>Amygdaloideae</taxon>
        <taxon>Amygdaleae</taxon>
        <taxon>Prunus</taxon>
    </lineage>
</organism>
<dbReference type="GO" id="GO:0000272">
    <property type="term" value="P:polysaccharide catabolic process"/>
    <property type="evidence" value="ECO:0007669"/>
    <property type="project" value="UniProtKB-KW"/>
</dbReference>
<dbReference type="STRING" id="2094558.A0A314YT08"/>
<dbReference type="Proteomes" id="UP000250321">
    <property type="component" value="Unassembled WGS sequence"/>
</dbReference>
<reference evidence="9 10" key="1">
    <citation type="submission" date="2018-02" db="EMBL/GenBank/DDBJ databases">
        <title>Draft genome of wild Prunus yedoensis var. nudiflora.</title>
        <authorList>
            <person name="Baek S."/>
            <person name="Kim J.-H."/>
            <person name="Choi K."/>
            <person name="Kim G.-B."/>
            <person name="Cho A."/>
            <person name="Jang H."/>
            <person name="Shin C.-H."/>
            <person name="Yu H.-J."/>
            <person name="Mun J.-H."/>
        </authorList>
    </citation>
    <scope>NUCLEOTIDE SEQUENCE [LARGE SCALE GENOMIC DNA]</scope>
    <source>
        <strain evidence="10">cv. Jeju island</strain>
        <tissue evidence="9">Leaf</tissue>
    </source>
</reference>
<dbReference type="SUPFAM" id="SSF51445">
    <property type="entry name" value="(Trans)glycosidases"/>
    <property type="match status" value="1"/>
</dbReference>
<gene>
    <name evidence="9" type="ORF">Pyn_00511</name>
</gene>
<evidence type="ECO:0000313" key="9">
    <source>
        <dbReference type="EMBL" id="PQQ07888.1"/>
    </source>
</evidence>
<dbReference type="InterPro" id="IPR001554">
    <property type="entry name" value="Glyco_hydro_14"/>
</dbReference>
<evidence type="ECO:0000256" key="3">
    <source>
        <dbReference type="ARBA" id="ARBA00012594"/>
    </source>
</evidence>
<evidence type="ECO:0000256" key="8">
    <source>
        <dbReference type="RuleBase" id="RU000509"/>
    </source>
</evidence>
<dbReference type="PANTHER" id="PTHR31352:SF1">
    <property type="entry name" value="BETA-AMYLASE 3, CHLOROPLASTIC"/>
    <property type="match status" value="1"/>
</dbReference>
<evidence type="ECO:0000256" key="7">
    <source>
        <dbReference type="ARBA" id="ARBA00023326"/>
    </source>
</evidence>
<dbReference type="PROSITE" id="PS00506">
    <property type="entry name" value="BETA_AMYLASE_1"/>
    <property type="match status" value="1"/>
</dbReference>
<dbReference type="InterPro" id="IPR017853">
    <property type="entry name" value="GH"/>
</dbReference>